<gene>
    <name evidence="2" type="ORF">Pfra01_000108100</name>
</gene>
<feature type="signal peptide" evidence="1">
    <location>
        <begin position="1"/>
        <end position="21"/>
    </location>
</feature>
<dbReference type="OrthoDB" id="123919at2759"/>
<evidence type="ECO:0000256" key="1">
    <source>
        <dbReference type="SAM" id="SignalP"/>
    </source>
</evidence>
<dbReference type="SMART" id="SM00248">
    <property type="entry name" value="ANK"/>
    <property type="match status" value="5"/>
</dbReference>
<comment type="caution">
    <text evidence="2">The sequence shown here is derived from an EMBL/GenBank/DDBJ whole genome shotgun (WGS) entry which is preliminary data.</text>
</comment>
<organism evidence="2 3">
    <name type="scientific">Phytophthora fragariaefolia</name>
    <dbReference type="NCBI Taxonomy" id="1490495"/>
    <lineage>
        <taxon>Eukaryota</taxon>
        <taxon>Sar</taxon>
        <taxon>Stramenopiles</taxon>
        <taxon>Oomycota</taxon>
        <taxon>Peronosporomycetes</taxon>
        <taxon>Peronosporales</taxon>
        <taxon>Peronosporaceae</taxon>
        <taxon>Phytophthora</taxon>
    </lineage>
</organism>
<keyword evidence="1" id="KW-0732">Signal</keyword>
<dbReference type="EMBL" id="BSXT01000086">
    <property type="protein sequence ID" value="GMF17105.1"/>
    <property type="molecule type" value="Genomic_DNA"/>
</dbReference>
<dbReference type="InterPro" id="IPR002110">
    <property type="entry name" value="Ankyrin_rpt"/>
</dbReference>
<protein>
    <submittedName>
        <fullName evidence="2">Unnamed protein product</fullName>
    </submittedName>
</protein>
<evidence type="ECO:0000313" key="2">
    <source>
        <dbReference type="EMBL" id="GMF17105.1"/>
    </source>
</evidence>
<keyword evidence="3" id="KW-1185">Reference proteome</keyword>
<proteinExistence type="predicted"/>
<dbReference type="Pfam" id="PF12796">
    <property type="entry name" value="Ank_2"/>
    <property type="match status" value="1"/>
</dbReference>
<feature type="chain" id="PRO_5040783156" evidence="1">
    <location>
        <begin position="22"/>
        <end position="571"/>
    </location>
</feature>
<dbReference type="PANTHER" id="PTHR46586">
    <property type="entry name" value="ANKYRIN REPEAT-CONTAINING PROTEIN"/>
    <property type="match status" value="1"/>
</dbReference>
<dbReference type="InterPro" id="IPR052050">
    <property type="entry name" value="SecEffector_AnkRepeat"/>
</dbReference>
<dbReference type="Proteomes" id="UP001165121">
    <property type="component" value="Unassembled WGS sequence"/>
</dbReference>
<reference evidence="2" key="1">
    <citation type="submission" date="2023-04" db="EMBL/GenBank/DDBJ databases">
        <title>Phytophthora fragariaefolia NBRC 109709.</title>
        <authorList>
            <person name="Ichikawa N."/>
            <person name="Sato H."/>
            <person name="Tonouchi N."/>
        </authorList>
    </citation>
    <scope>NUCLEOTIDE SEQUENCE</scope>
    <source>
        <strain evidence="2">NBRC 109709</strain>
    </source>
</reference>
<name>A0A9W6TQ22_9STRA</name>
<dbReference type="Gene3D" id="1.25.40.20">
    <property type="entry name" value="Ankyrin repeat-containing domain"/>
    <property type="match status" value="3"/>
</dbReference>
<dbReference type="SUPFAM" id="SSF48403">
    <property type="entry name" value="Ankyrin repeat"/>
    <property type="match status" value="2"/>
</dbReference>
<dbReference type="InterPro" id="IPR036770">
    <property type="entry name" value="Ankyrin_rpt-contain_sf"/>
</dbReference>
<dbReference type="Pfam" id="PF13637">
    <property type="entry name" value="Ank_4"/>
    <property type="match status" value="1"/>
</dbReference>
<accession>A0A9W6TQ22</accession>
<dbReference type="PANTHER" id="PTHR46586:SF3">
    <property type="entry name" value="ANKYRIN REPEAT-CONTAINING PROTEIN"/>
    <property type="match status" value="1"/>
</dbReference>
<evidence type="ECO:0000313" key="3">
    <source>
        <dbReference type="Proteomes" id="UP001165121"/>
    </source>
</evidence>
<dbReference type="AlphaFoldDB" id="A0A9W6TQ22"/>
<sequence length="571" mass="63148">MASTTLTAVVFALSSRPSVAALDHVSACISSFLDASVVIPLASACSFGSIRLLDRIWESSSSEGSESGASWSLSQFLRTDVHYYRFQFSKSLRAAAARGDLDVVQWLLGHFSGCTADVEVVEEAARCGRRDVLELLLEYEARGEQDETERNVVMWGGDDVANAVKAGHGGLARWLYESTPGAERNLNRVMELAVRQGDMSLIQWLLDEVYTAECHLPMPSMNDAAAGGHMEILQWIFEQDYGGNSDYALEGAAKNGRLDMVQWLVLKGVTKGAREAVQVACGEGHLPVVRWLLERKLVQYPHFAVGCAIREGHLDVVKYLHEVGISYQPSRMLIDAASCGQLGVVKWLCDKFDRGSLFSASHGALSDNSAMDRAAGNGHWHVLEFLYSIAVSMRMTGQSGGPTCSEWALSSACALGHVEIAKWVHREFPHLRFQPSTTSMVARNGKLEVLQWLHSLPDVEWSTDVMDSAAENGHLEVVKWLHANRREGCTANAINYAAREGHLPIMRWLHSNCAKGFTADVMDFAVDCEYFDVLLFLRAQQIGGCSAAAKLFARDHRQTHILEWLEEHYPD</sequence>